<accession>A0A5P2GDZ3</accession>
<reference evidence="1 2" key="1">
    <citation type="submission" date="2019-09" db="EMBL/GenBank/DDBJ databases">
        <title>Complete genome sequence of Arachidicoccus sp. B3-10 isolated from apple orchard soil.</title>
        <authorList>
            <person name="Kim H.S."/>
            <person name="Han K.-I."/>
            <person name="Suh M.K."/>
            <person name="Lee K.C."/>
            <person name="Eom M.K."/>
            <person name="Kim J.-S."/>
            <person name="Kang S.W."/>
            <person name="Sin Y."/>
            <person name="Lee J.-S."/>
        </authorList>
    </citation>
    <scope>NUCLEOTIDE SEQUENCE [LARGE SCALE GENOMIC DNA]</scope>
    <source>
        <strain evidence="1 2">B3-10</strain>
    </source>
</reference>
<proteinExistence type="predicted"/>
<gene>
    <name evidence="1" type="ORF">E0W69_014565</name>
</gene>
<evidence type="ECO:0000313" key="2">
    <source>
        <dbReference type="Proteomes" id="UP000292424"/>
    </source>
</evidence>
<dbReference type="RefSeq" id="WP_131330789.1">
    <property type="nucleotide sequence ID" value="NZ_CP044016.1"/>
</dbReference>
<dbReference type="Proteomes" id="UP000292424">
    <property type="component" value="Chromosome"/>
</dbReference>
<dbReference type="AlphaFoldDB" id="A0A5P2GDZ3"/>
<name>A0A5P2GDZ3_9BACT</name>
<keyword evidence="2" id="KW-1185">Reference proteome</keyword>
<organism evidence="1 2">
    <name type="scientific">Rhizosphaericola mali</name>
    <dbReference type="NCBI Taxonomy" id="2545455"/>
    <lineage>
        <taxon>Bacteria</taxon>
        <taxon>Pseudomonadati</taxon>
        <taxon>Bacteroidota</taxon>
        <taxon>Chitinophagia</taxon>
        <taxon>Chitinophagales</taxon>
        <taxon>Chitinophagaceae</taxon>
        <taxon>Rhizosphaericola</taxon>
    </lineage>
</organism>
<dbReference type="KEGG" id="arac:E0W69_014565"/>
<evidence type="ECO:0000313" key="1">
    <source>
        <dbReference type="EMBL" id="QES89831.1"/>
    </source>
</evidence>
<protein>
    <submittedName>
        <fullName evidence="1">Uncharacterized protein</fullName>
    </submittedName>
</protein>
<sequence length="104" mass="12326">METLLIRLKNLETQIKKFDTDFILNTKQLRIYITRAEVIRLLEISEDTLDLLVKSSFLNISKKGECGVTDFLLEDVIWLKNQRVDLMNHSVILELKKHKKKLRK</sequence>
<dbReference type="EMBL" id="CP044016">
    <property type="protein sequence ID" value="QES89831.1"/>
    <property type="molecule type" value="Genomic_DNA"/>
</dbReference>